<keyword evidence="2" id="KW-1185">Reference proteome</keyword>
<dbReference type="EMBL" id="JAROAV010000028">
    <property type="protein sequence ID" value="MDF8264509.1"/>
    <property type="molecule type" value="Genomic_DNA"/>
</dbReference>
<dbReference type="RefSeq" id="WP_277191968.1">
    <property type="nucleotide sequence ID" value="NZ_JAROAV010000028.1"/>
</dbReference>
<dbReference type="Proteomes" id="UP001528912">
    <property type="component" value="Unassembled WGS sequence"/>
</dbReference>
<evidence type="ECO:0000313" key="2">
    <source>
        <dbReference type="Proteomes" id="UP001528912"/>
    </source>
</evidence>
<evidence type="ECO:0000313" key="1">
    <source>
        <dbReference type="EMBL" id="MDF8264509.1"/>
    </source>
</evidence>
<protein>
    <submittedName>
        <fullName evidence="1">Type IV toxin-antitoxin system AbiEi family antitoxin domain-containing protein</fullName>
    </submittedName>
</protein>
<comment type="caution">
    <text evidence="1">The sequence shown here is derived from an EMBL/GenBank/DDBJ whole genome shotgun (WGS) entry which is preliminary data.</text>
</comment>
<reference evidence="1 2" key="1">
    <citation type="submission" date="2023-03" db="EMBL/GenBank/DDBJ databases">
        <title>YIM 133296 draft genome.</title>
        <authorList>
            <person name="Xiong L."/>
        </authorList>
    </citation>
    <scope>NUCLEOTIDE SEQUENCE [LARGE SCALE GENOMIC DNA]</scope>
    <source>
        <strain evidence="1 2">YIM 133296</strain>
    </source>
</reference>
<gene>
    <name evidence="1" type="ORF">P4R38_09675</name>
</gene>
<organism evidence="1 2">
    <name type="scientific">Luteipulveratus flavus</name>
    <dbReference type="NCBI Taxonomy" id="3031728"/>
    <lineage>
        <taxon>Bacteria</taxon>
        <taxon>Bacillati</taxon>
        <taxon>Actinomycetota</taxon>
        <taxon>Actinomycetes</taxon>
        <taxon>Micrococcales</taxon>
        <taxon>Dermacoccaceae</taxon>
        <taxon>Luteipulveratus</taxon>
    </lineage>
</organism>
<proteinExistence type="predicted"/>
<name>A0ABT6C6H3_9MICO</name>
<accession>A0ABT6C6H3</accession>
<sequence length="306" mass="33504">MPDRHTRRRLVAPLAHRQGGVISRRQLAALGIDRHDVRSEVTAGRWQVLGPQVVAVAEVTGEGRYAAALLGVRGLARLDGTSALIYCGLTGWREDAVHVSVPHDTHVRSSAGVRVHRVRGLEPPAVGIGLATSHPTYAVIRAASWARSDRAAATIVAMAVQQGVVQPDRLITVWRGWQRRIARRALIDQVVRDVCDGAHSLGELDFARLCRRRGLPEPDRQVVRRGPRGRIYLDVRWSRLGVVVEVDGAQHGWGLAPVDDALRQNTVVLDGDVVLRVPVLGLRVSPEPFMDQVERALAAAERRLAG</sequence>